<evidence type="ECO:0000256" key="1">
    <source>
        <dbReference type="ARBA" id="ARBA00005250"/>
    </source>
</evidence>
<feature type="domain" description="Metallo-beta-lactamase" evidence="3">
    <location>
        <begin position="60"/>
        <end position="231"/>
    </location>
</feature>
<proteinExistence type="inferred from homology"/>
<name>A0A2A5WF75_9GAMM</name>
<dbReference type="Proteomes" id="UP000219329">
    <property type="component" value="Unassembled WGS sequence"/>
</dbReference>
<organism evidence="4 5">
    <name type="scientific">OM182 bacterium MED-G28</name>
    <dbReference type="NCBI Taxonomy" id="1986256"/>
    <lineage>
        <taxon>Bacteria</taxon>
        <taxon>Pseudomonadati</taxon>
        <taxon>Pseudomonadota</taxon>
        <taxon>Gammaproteobacteria</taxon>
        <taxon>OMG group</taxon>
        <taxon>OM182 clade</taxon>
    </lineage>
</organism>
<dbReference type="PANTHER" id="PTHR42951">
    <property type="entry name" value="METALLO-BETA-LACTAMASE DOMAIN-CONTAINING"/>
    <property type="match status" value="1"/>
</dbReference>
<protein>
    <submittedName>
        <fullName evidence="4">MBL fold metallo-hydrolase</fullName>
    </submittedName>
</protein>
<dbReference type="SUPFAM" id="SSF56281">
    <property type="entry name" value="Metallo-hydrolase/oxidoreductase"/>
    <property type="match status" value="1"/>
</dbReference>
<comment type="caution">
    <text evidence="4">The sequence shown here is derived from an EMBL/GenBank/DDBJ whole genome shotgun (WGS) entry which is preliminary data.</text>
</comment>
<evidence type="ECO:0000259" key="3">
    <source>
        <dbReference type="SMART" id="SM00849"/>
    </source>
</evidence>
<dbReference type="InterPro" id="IPR036866">
    <property type="entry name" value="RibonucZ/Hydroxyglut_hydro"/>
</dbReference>
<dbReference type="Pfam" id="PF00753">
    <property type="entry name" value="Lactamase_B"/>
    <property type="match status" value="1"/>
</dbReference>
<keyword evidence="2" id="KW-0732">Signal</keyword>
<sequence>MIHSIYGRFSQSFQLPNFTVIFLSCGIFFASSAQAQRDFSDVEIVPHHVAGTFYYLEGAGGNIGLSIGDDGVVMIDDQFAPLTDKILDAIRGLNDGELRFVINTHVHPDHTGGNENLGKMGIVILARDEVRVRLSAFSPRDALPILTYSDSITIHLNEEEVHAFPVPPAHTDGDSFIHFRDSDVIHTGDVFRTTAFPVIDINNGGTLQGTLQALAILVGTAGPDTKIVPGHGVVSNRMDVMSFRDMVIEVADAVEAMLARGMTYEEVAVASPTSAYNDRYGDPDRFLRAVYTELGGEL</sequence>
<gene>
    <name evidence="4" type="ORF">CNF02_02510</name>
</gene>
<dbReference type="CDD" id="cd16282">
    <property type="entry name" value="metallo-hydrolase-like_MBL-fold"/>
    <property type="match status" value="1"/>
</dbReference>
<dbReference type="GO" id="GO:0016787">
    <property type="term" value="F:hydrolase activity"/>
    <property type="evidence" value="ECO:0007669"/>
    <property type="project" value="UniProtKB-KW"/>
</dbReference>
<dbReference type="SMART" id="SM00849">
    <property type="entry name" value="Lactamase_B"/>
    <property type="match status" value="1"/>
</dbReference>
<evidence type="ECO:0000313" key="4">
    <source>
        <dbReference type="EMBL" id="PDH34914.1"/>
    </source>
</evidence>
<dbReference type="Gene3D" id="3.60.15.10">
    <property type="entry name" value="Ribonuclease Z/Hydroxyacylglutathione hydrolase-like"/>
    <property type="match status" value="1"/>
</dbReference>
<dbReference type="InterPro" id="IPR050855">
    <property type="entry name" value="NDM-1-like"/>
</dbReference>
<dbReference type="AlphaFoldDB" id="A0A2A5WF75"/>
<comment type="similarity">
    <text evidence="1">Belongs to the metallo-beta-lactamase superfamily. Class-B beta-lactamase family.</text>
</comment>
<dbReference type="PANTHER" id="PTHR42951:SF4">
    <property type="entry name" value="ACYL-COENZYME A THIOESTERASE MBLAC2"/>
    <property type="match status" value="1"/>
</dbReference>
<accession>A0A2A5WF75</accession>
<evidence type="ECO:0000256" key="2">
    <source>
        <dbReference type="SAM" id="SignalP"/>
    </source>
</evidence>
<reference evidence="4 5" key="1">
    <citation type="submission" date="2017-08" db="EMBL/GenBank/DDBJ databases">
        <title>Fine stratification of microbial communities through a metagenomic profile of the photic zone.</title>
        <authorList>
            <person name="Haro-Moreno J.M."/>
            <person name="Lopez-Perez M."/>
            <person name="De La Torre J."/>
            <person name="Picazo A."/>
            <person name="Camacho A."/>
            <person name="Rodriguez-Valera F."/>
        </authorList>
    </citation>
    <scope>NUCLEOTIDE SEQUENCE [LARGE SCALE GENOMIC DNA]</scope>
    <source>
        <strain evidence="4">MED-G28</strain>
    </source>
</reference>
<dbReference type="GO" id="GO:0017001">
    <property type="term" value="P:antibiotic catabolic process"/>
    <property type="evidence" value="ECO:0007669"/>
    <property type="project" value="UniProtKB-ARBA"/>
</dbReference>
<keyword evidence="4" id="KW-0378">Hydrolase</keyword>
<feature type="signal peptide" evidence="2">
    <location>
        <begin position="1"/>
        <end position="35"/>
    </location>
</feature>
<dbReference type="InterPro" id="IPR001279">
    <property type="entry name" value="Metallo-B-lactamas"/>
</dbReference>
<dbReference type="EMBL" id="NTJZ01000002">
    <property type="protein sequence ID" value="PDH34914.1"/>
    <property type="molecule type" value="Genomic_DNA"/>
</dbReference>
<feature type="chain" id="PRO_5013105619" evidence="2">
    <location>
        <begin position="36"/>
        <end position="298"/>
    </location>
</feature>
<evidence type="ECO:0000313" key="5">
    <source>
        <dbReference type="Proteomes" id="UP000219329"/>
    </source>
</evidence>